<dbReference type="PANTHER" id="PTHR46825:SF15">
    <property type="entry name" value="BETA-LACTAMASE-RELATED DOMAIN-CONTAINING PROTEIN"/>
    <property type="match status" value="1"/>
</dbReference>
<dbReference type="RefSeq" id="WP_090974656.1">
    <property type="nucleotide sequence ID" value="NZ_FOLL01000018.1"/>
</dbReference>
<dbReference type="PANTHER" id="PTHR46825">
    <property type="entry name" value="D-ALANYL-D-ALANINE-CARBOXYPEPTIDASE/ENDOPEPTIDASE AMPH"/>
    <property type="match status" value="1"/>
</dbReference>
<organism evidence="3 4">
    <name type="scientific">Parapedobacter composti</name>
    <dbReference type="NCBI Taxonomy" id="623281"/>
    <lineage>
        <taxon>Bacteria</taxon>
        <taxon>Pseudomonadati</taxon>
        <taxon>Bacteroidota</taxon>
        <taxon>Sphingobacteriia</taxon>
        <taxon>Sphingobacteriales</taxon>
        <taxon>Sphingobacteriaceae</taxon>
        <taxon>Parapedobacter</taxon>
    </lineage>
</organism>
<evidence type="ECO:0000313" key="3">
    <source>
        <dbReference type="EMBL" id="SFC66738.1"/>
    </source>
</evidence>
<dbReference type="EMBL" id="FOLL01000018">
    <property type="protein sequence ID" value="SFC66738.1"/>
    <property type="molecule type" value="Genomic_DNA"/>
</dbReference>
<feature type="domain" description="Beta-lactamase-related" evidence="1">
    <location>
        <begin position="46"/>
        <end position="395"/>
    </location>
</feature>
<evidence type="ECO:0000313" key="4">
    <source>
        <dbReference type="Proteomes" id="UP000199577"/>
    </source>
</evidence>
<name>A0A1I1L6X1_9SPHI</name>
<sequence>MNNMLVLLEHGTLAHTLARMLAMVLLLNTAVAQSGKPHTAAMPEGFDQYVQQVLEAFGVPGVSISVVKDGEVLLAKGYGVKVLDKPDPVDDRTLFCIASNSKAFTATLLALLVEEGKIGWDDLVIDHLPWFKMADPYVTNHLTIEDLLVHRSGLGLGAGDLLQFPPTTYSAREIVERLKYIPLATSFRQAYAYDNILYVVAGELIREITGKSWEENVESRIFQPLGMSGSIARISELMKQPNIAHPHTPVEGVVAVGRNFPDIRMGDASNAAGGISSNARDMAAWLKFQLDSGMSPSGKRLLPPAAIERLWTIVTPMPLYKPRPHLAPLKQQYSGYGLGFRIHNYRDHQIVTHTGGLSGAFYSRVTLVPRLGLGIAVLTNQESRNAFEAITHHLMDNFLQVKPEFDWLAAHQQEEDLQKARVATIESVAHQQRDSLSSPSLNLQAYAGTYRDRWYGDVVIEVEGDSLAIRFSQTPALVGRLRHWQHNTFVAWWDDRSLKSDAFVTFIIGPEGKVDEIKMKAFSPAVNFSRDFHDLELFPVKN</sequence>
<gene>
    <name evidence="3" type="ORF">SAMN05421747_11823</name>
</gene>
<dbReference type="Proteomes" id="UP000199577">
    <property type="component" value="Unassembled WGS sequence"/>
</dbReference>
<evidence type="ECO:0000259" key="1">
    <source>
        <dbReference type="Pfam" id="PF00144"/>
    </source>
</evidence>
<accession>A0A1I1L6X1</accession>
<dbReference type="Pfam" id="PF11954">
    <property type="entry name" value="DUF3471"/>
    <property type="match status" value="1"/>
</dbReference>
<dbReference type="InterPro" id="IPR001466">
    <property type="entry name" value="Beta-lactam-related"/>
</dbReference>
<dbReference type="STRING" id="623281.SAMN05421747_11823"/>
<dbReference type="SUPFAM" id="SSF56601">
    <property type="entry name" value="beta-lactamase/transpeptidase-like"/>
    <property type="match status" value="1"/>
</dbReference>
<keyword evidence="4" id="KW-1185">Reference proteome</keyword>
<dbReference type="InterPro" id="IPR050491">
    <property type="entry name" value="AmpC-like"/>
</dbReference>
<dbReference type="Gene3D" id="2.40.128.600">
    <property type="match status" value="1"/>
</dbReference>
<dbReference type="Pfam" id="PF00144">
    <property type="entry name" value="Beta-lactamase"/>
    <property type="match status" value="1"/>
</dbReference>
<dbReference type="Gene3D" id="3.40.710.10">
    <property type="entry name" value="DD-peptidase/beta-lactamase superfamily"/>
    <property type="match status" value="1"/>
</dbReference>
<feature type="domain" description="Peptidase S12 Pab87-related C-terminal" evidence="2">
    <location>
        <begin position="437"/>
        <end position="536"/>
    </location>
</feature>
<dbReference type="InterPro" id="IPR012338">
    <property type="entry name" value="Beta-lactam/transpept-like"/>
</dbReference>
<protein>
    <submittedName>
        <fullName evidence="3">CubicO group peptidase, beta-lactamase class C family</fullName>
    </submittedName>
</protein>
<dbReference type="AlphaFoldDB" id="A0A1I1L6X1"/>
<dbReference type="OrthoDB" id="1522765at2"/>
<evidence type="ECO:0000259" key="2">
    <source>
        <dbReference type="Pfam" id="PF11954"/>
    </source>
</evidence>
<reference evidence="3 4" key="1">
    <citation type="submission" date="2016-10" db="EMBL/GenBank/DDBJ databases">
        <authorList>
            <person name="de Groot N.N."/>
        </authorList>
    </citation>
    <scope>NUCLEOTIDE SEQUENCE [LARGE SCALE GENOMIC DNA]</scope>
    <source>
        <strain evidence="3 4">DSM 22900</strain>
    </source>
</reference>
<dbReference type="InterPro" id="IPR021860">
    <property type="entry name" value="Peptidase_S12_Pab87-rel_C"/>
</dbReference>
<proteinExistence type="predicted"/>